<reference evidence="1" key="3">
    <citation type="submission" date="2019-06" db="EMBL/GenBank/DDBJ databases">
        <authorList>
            <person name="Poynton C."/>
            <person name="Hasenbein S."/>
            <person name="Benoit J.B."/>
            <person name="Sepulveda M.S."/>
            <person name="Poelchau M.F."/>
            <person name="Murali S.C."/>
            <person name="Chen S."/>
            <person name="Glastad K.M."/>
            <person name="Werren J.H."/>
            <person name="Vineis J.H."/>
            <person name="Bowen J.L."/>
            <person name="Friedrich M."/>
            <person name="Jones J."/>
            <person name="Robertson H.M."/>
            <person name="Feyereisen R."/>
            <person name="Mechler-Hickson A."/>
            <person name="Mathers N."/>
            <person name="Lee C.E."/>
            <person name="Colbourne J.K."/>
            <person name="Biales A."/>
            <person name="Johnston J.S."/>
            <person name="Wellborn G.A."/>
            <person name="Rosendale A.J."/>
            <person name="Cridge A.G."/>
            <person name="Munoz-Torres M.C."/>
            <person name="Bain P.A."/>
            <person name="Manny A.R."/>
            <person name="Major K.M."/>
            <person name="Lambert F.N."/>
            <person name="Vulpe C.D."/>
            <person name="Tuck P."/>
            <person name="Blalock B.J."/>
            <person name="Lin Y.-Y."/>
            <person name="Smith M.E."/>
            <person name="Ochoa-Acuna H."/>
            <person name="Chen M.-J.M."/>
            <person name="Childers C.P."/>
            <person name="Qu J."/>
            <person name="Dugan S."/>
            <person name="Lee S.L."/>
            <person name="Chao H."/>
            <person name="Dinh H."/>
            <person name="Han Y."/>
            <person name="Doddapaneni H."/>
            <person name="Worley K.C."/>
            <person name="Muzny D.M."/>
            <person name="Gibbs R.A."/>
            <person name="Richards S."/>
        </authorList>
    </citation>
    <scope>NUCLEOTIDE SEQUENCE</scope>
    <source>
        <strain evidence="1">HAZT.00-mixed</strain>
        <tissue evidence="1">Whole organism</tissue>
    </source>
</reference>
<dbReference type="EMBL" id="JQDR03009792">
    <property type="protein sequence ID" value="KAA0195213.1"/>
    <property type="molecule type" value="Genomic_DNA"/>
</dbReference>
<reference evidence="1" key="1">
    <citation type="submission" date="2014-08" db="EMBL/GenBank/DDBJ databases">
        <authorList>
            <person name="Murali S."/>
            <person name="Richards S."/>
            <person name="Bandaranaike D."/>
            <person name="Bellair M."/>
            <person name="Blankenburg K."/>
            <person name="Chao H."/>
            <person name="Dinh H."/>
            <person name="Doddapaneni H."/>
            <person name="Dugan-Rocha S."/>
            <person name="Elkadiri S."/>
            <person name="Gnanaolivu R."/>
            <person name="Hughes D."/>
            <person name="Lee S."/>
            <person name="Li M."/>
            <person name="Ming W."/>
            <person name="Munidasa M."/>
            <person name="Muniz J."/>
            <person name="Nguyen L."/>
            <person name="Osuji N."/>
            <person name="Pu L.-L."/>
            <person name="Puazo M."/>
            <person name="Skinner E."/>
            <person name="Qu C."/>
            <person name="Quiroz J."/>
            <person name="Raj R."/>
            <person name="Weissenberger G."/>
            <person name="Xin Y."/>
            <person name="Zou X."/>
            <person name="Han Y."/>
            <person name="Worley K."/>
            <person name="Muzny D."/>
            <person name="Gibbs R."/>
        </authorList>
    </citation>
    <scope>NUCLEOTIDE SEQUENCE</scope>
    <source>
        <strain evidence="1">HAZT.00-mixed</strain>
        <tissue evidence="1">Whole organism</tissue>
    </source>
</reference>
<protein>
    <submittedName>
        <fullName evidence="1">Uncharacterized protein</fullName>
    </submittedName>
</protein>
<organism evidence="1">
    <name type="scientific">Hyalella azteca</name>
    <name type="common">Amphipod</name>
    <dbReference type="NCBI Taxonomy" id="294128"/>
    <lineage>
        <taxon>Eukaryota</taxon>
        <taxon>Metazoa</taxon>
        <taxon>Ecdysozoa</taxon>
        <taxon>Arthropoda</taxon>
        <taxon>Crustacea</taxon>
        <taxon>Multicrustacea</taxon>
        <taxon>Malacostraca</taxon>
        <taxon>Eumalacostraca</taxon>
        <taxon>Peracarida</taxon>
        <taxon>Amphipoda</taxon>
        <taxon>Senticaudata</taxon>
        <taxon>Talitrida</taxon>
        <taxon>Talitroidea</taxon>
        <taxon>Hyalellidae</taxon>
        <taxon>Hyalella</taxon>
    </lineage>
</organism>
<accession>A0A6A0H2N2</accession>
<proteinExistence type="predicted"/>
<comment type="caution">
    <text evidence="1">The sequence shown here is derived from an EMBL/GenBank/DDBJ whole genome shotgun (WGS) entry which is preliminary data.</text>
</comment>
<reference evidence="1" key="2">
    <citation type="journal article" date="2018" name="Environ. Sci. Technol.">
        <title>The Toxicogenome of Hyalella azteca: A Model for Sediment Ecotoxicology and Evolutionary Toxicology.</title>
        <authorList>
            <person name="Poynton H.C."/>
            <person name="Hasenbein S."/>
            <person name="Benoit J.B."/>
            <person name="Sepulveda M.S."/>
            <person name="Poelchau M.F."/>
            <person name="Hughes D.S.T."/>
            <person name="Murali S.C."/>
            <person name="Chen S."/>
            <person name="Glastad K.M."/>
            <person name="Goodisman M.A.D."/>
            <person name="Werren J.H."/>
            <person name="Vineis J.H."/>
            <person name="Bowen J.L."/>
            <person name="Friedrich M."/>
            <person name="Jones J."/>
            <person name="Robertson H.M."/>
            <person name="Feyereisen R."/>
            <person name="Mechler-Hickson A."/>
            <person name="Mathers N."/>
            <person name="Lee C.E."/>
            <person name="Colbourne J.K."/>
            <person name="Biales A."/>
            <person name="Johnston J.S."/>
            <person name="Wellborn G.A."/>
            <person name="Rosendale A.J."/>
            <person name="Cridge A.G."/>
            <person name="Munoz-Torres M.C."/>
            <person name="Bain P.A."/>
            <person name="Manny A.R."/>
            <person name="Major K.M."/>
            <person name="Lambert F.N."/>
            <person name="Vulpe C.D."/>
            <person name="Tuck P."/>
            <person name="Blalock B.J."/>
            <person name="Lin Y.Y."/>
            <person name="Smith M.E."/>
            <person name="Ochoa-Acuna H."/>
            <person name="Chen M.M."/>
            <person name="Childers C.P."/>
            <person name="Qu J."/>
            <person name="Dugan S."/>
            <person name="Lee S.L."/>
            <person name="Chao H."/>
            <person name="Dinh H."/>
            <person name="Han Y."/>
            <person name="Doddapaneni H."/>
            <person name="Worley K.C."/>
            <person name="Muzny D.M."/>
            <person name="Gibbs R.A."/>
            <person name="Richards S."/>
        </authorList>
    </citation>
    <scope>NUCLEOTIDE SEQUENCE</scope>
    <source>
        <strain evidence="1">HAZT.00-mixed</strain>
        <tissue evidence="1">Whole organism</tissue>
    </source>
</reference>
<dbReference type="AlphaFoldDB" id="A0A6A0H2N2"/>
<dbReference type="Gene3D" id="1.20.120.1750">
    <property type="match status" value="1"/>
</dbReference>
<sequence>MYTYVFAYYLQKNNQSAIFEDNQRDLEASTEKLSEYLERDITQANLADIKQKANLADIEQKVQDKYRYCDQRRKKLLEHVHEGYDRDSWVYRTPC</sequence>
<gene>
    <name evidence="1" type="ORF">HAZT_HAZT007014</name>
</gene>
<evidence type="ECO:0000313" key="1">
    <source>
        <dbReference type="EMBL" id="KAA0195213.1"/>
    </source>
</evidence>
<name>A0A6A0H2N2_HYAAZ</name>
<dbReference type="Proteomes" id="UP000711488">
    <property type="component" value="Unassembled WGS sequence"/>
</dbReference>